<dbReference type="GO" id="GO:0048038">
    <property type="term" value="F:quinone binding"/>
    <property type="evidence" value="ECO:0007669"/>
    <property type="project" value="UniProtKB-KW"/>
</dbReference>
<dbReference type="InterPro" id="IPR036188">
    <property type="entry name" value="FAD/NAD-bd_sf"/>
</dbReference>
<dbReference type="FunFam" id="3.50.50.60:FF:000034">
    <property type="entry name" value="sulfide:quinone oxidoreductase, mitochondrial"/>
    <property type="match status" value="1"/>
</dbReference>
<evidence type="ECO:0000256" key="1">
    <source>
        <dbReference type="ARBA" id="ARBA00001974"/>
    </source>
</evidence>
<evidence type="ECO:0000259" key="7">
    <source>
        <dbReference type="Pfam" id="PF04273"/>
    </source>
</evidence>
<organism evidence="9 10">
    <name type="scientific">Marinicauda pacifica</name>
    <dbReference type="NCBI Taxonomy" id="1133559"/>
    <lineage>
        <taxon>Bacteria</taxon>
        <taxon>Pseudomonadati</taxon>
        <taxon>Pseudomonadota</taxon>
        <taxon>Alphaproteobacteria</taxon>
        <taxon>Maricaulales</taxon>
        <taxon>Maricaulaceae</taxon>
        <taxon>Marinicauda</taxon>
    </lineage>
</organism>
<name>A0A4S2H8V4_9PROT</name>
<dbReference type="SUPFAM" id="SSF52799">
    <property type="entry name" value="(Phosphotyrosine protein) phosphatases II"/>
    <property type="match status" value="1"/>
</dbReference>
<dbReference type="CDD" id="cd14503">
    <property type="entry name" value="PTP-bact"/>
    <property type="match status" value="1"/>
</dbReference>
<dbReference type="OrthoDB" id="9805710at2"/>
<dbReference type="GO" id="GO:0070224">
    <property type="term" value="F:sulfide:quinone oxidoreductase activity"/>
    <property type="evidence" value="ECO:0007669"/>
    <property type="project" value="TreeGrafter"/>
</dbReference>
<reference evidence="9 10" key="1">
    <citation type="journal article" date="2013" name="Int. J. Syst. Evol. Microbiol.">
        <title>Marinicauda pacifica gen. nov., sp. nov., a prosthecate alphaproteobacterium of the family Hyphomonadaceae isolated from deep seawater.</title>
        <authorList>
            <person name="Zhang X.Y."/>
            <person name="Li G.W."/>
            <person name="Wang C.S."/>
            <person name="Zhang Y.J."/>
            <person name="Xu X.W."/>
            <person name="Li H."/>
            <person name="Liu A."/>
            <person name="Liu C."/>
            <person name="Xie B.B."/>
            <person name="Qin Q.L."/>
            <person name="Xu Z."/>
            <person name="Chen X.L."/>
            <person name="Zhou B.C."/>
            <person name="Zhang Y.Z."/>
        </authorList>
    </citation>
    <scope>NUCLEOTIDE SEQUENCE [LARGE SCALE GENOMIC DNA]</scope>
    <source>
        <strain evidence="9 10">P-1 km-3</strain>
    </source>
</reference>
<comment type="caution">
    <text evidence="9">The sequence shown here is derived from an EMBL/GenBank/DDBJ whole genome shotgun (WGS) entry which is preliminary data.</text>
</comment>
<dbReference type="NCBIfam" id="TIGR01244">
    <property type="entry name" value="TIGR01244 family sulfur transferase"/>
    <property type="match status" value="1"/>
</dbReference>
<evidence type="ECO:0000313" key="9">
    <source>
        <dbReference type="EMBL" id="TGY92216.1"/>
    </source>
</evidence>
<dbReference type="Gene3D" id="3.90.190.10">
    <property type="entry name" value="Protein tyrosine phosphatase superfamily"/>
    <property type="match status" value="1"/>
</dbReference>
<keyword evidence="4" id="KW-0274">FAD</keyword>
<keyword evidence="3" id="KW-0874">Quinone</keyword>
<dbReference type="PANTHER" id="PTHR10632">
    <property type="entry name" value="SULFIDE:QUINONE OXIDOREDUCTASE"/>
    <property type="match status" value="1"/>
</dbReference>
<dbReference type="InterPro" id="IPR015904">
    <property type="entry name" value="Sulphide_quinone_reductase"/>
</dbReference>
<dbReference type="GO" id="GO:0016787">
    <property type="term" value="F:hydrolase activity"/>
    <property type="evidence" value="ECO:0007669"/>
    <property type="project" value="InterPro"/>
</dbReference>
<dbReference type="Pfam" id="PF07992">
    <property type="entry name" value="Pyr_redox_2"/>
    <property type="match status" value="1"/>
</dbReference>
<feature type="domain" description="Beta-lactamase hydrolase-like protein phosphatase-like" evidence="7">
    <location>
        <begin position="2"/>
        <end position="109"/>
    </location>
</feature>
<evidence type="ECO:0000256" key="3">
    <source>
        <dbReference type="ARBA" id="ARBA00022719"/>
    </source>
</evidence>
<evidence type="ECO:0000256" key="2">
    <source>
        <dbReference type="ARBA" id="ARBA00022630"/>
    </source>
</evidence>
<dbReference type="Pfam" id="PF04273">
    <property type="entry name" value="BLH_phosphatase"/>
    <property type="match status" value="1"/>
</dbReference>
<keyword evidence="10" id="KW-1185">Reference proteome</keyword>
<dbReference type="InterPro" id="IPR005939">
    <property type="entry name" value="BLH_phosphatase-like"/>
</dbReference>
<dbReference type="GO" id="GO:0070221">
    <property type="term" value="P:sulfide oxidation, using sulfide:quinone oxidoreductase"/>
    <property type="evidence" value="ECO:0007669"/>
    <property type="project" value="TreeGrafter"/>
</dbReference>
<dbReference type="EMBL" id="SRXV01000003">
    <property type="protein sequence ID" value="TGY92216.1"/>
    <property type="molecule type" value="Genomic_DNA"/>
</dbReference>
<evidence type="ECO:0000256" key="4">
    <source>
        <dbReference type="ARBA" id="ARBA00022827"/>
    </source>
</evidence>
<dbReference type="PANTHER" id="PTHR10632:SF2">
    <property type="entry name" value="SULFIDE:QUINONE OXIDOREDUCTASE, MITOCHONDRIAL"/>
    <property type="match status" value="1"/>
</dbReference>
<dbReference type="GO" id="GO:0071949">
    <property type="term" value="F:FAD binding"/>
    <property type="evidence" value="ECO:0007669"/>
    <property type="project" value="TreeGrafter"/>
</dbReference>
<keyword evidence="2" id="KW-0285">Flavoprotein</keyword>
<proteinExistence type="predicted"/>
<keyword evidence="6" id="KW-0560">Oxidoreductase</keyword>
<evidence type="ECO:0000256" key="6">
    <source>
        <dbReference type="ARBA" id="ARBA00023002"/>
    </source>
</evidence>
<feature type="domain" description="FAD/NAD(P)-binding" evidence="8">
    <location>
        <begin position="159"/>
        <end position="460"/>
    </location>
</feature>
<dbReference type="Proteomes" id="UP000305451">
    <property type="component" value="Unassembled WGS sequence"/>
</dbReference>
<dbReference type="Gene3D" id="3.50.50.60">
    <property type="entry name" value="FAD/NAD(P)-binding domain"/>
    <property type="match status" value="2"/>
</dbReference>
<evidence type="ECO:0000256" key="5">
    <source>
        <dbReference type="ARBA" id="ARBA00022946"/>
    </source>
</evidence>
<evidence type="ECO:0000259" key="8">
    <source>
        <dbReference type="Pfam" id="PF07992"/>
    </source>
</evidence>
<gene>
    <name evidence="9" type="ORF">E5162_11200</name>
</gene>
<protein>
    <submittedName>
        <fullName evidence="9">TIGR01244 family phosphatase</fullName>
    </submittedName>
</protein>
<keyword evidence="5" id="KW-0809">Transit peptide</keyword>
<comment type="cofactor">
    <cofactor evidence="1">
        <name>FAD</name>
        <dbReference type="ChEBI" id="CHEBI:57692"/>
    </cofactor>
</comment>
<evidence type="ECO:0000313" key="10">
    <source>
        <dbReference type="Proteomes" id="UP000305451"/>
    </source>
</evidence>
<dbReference type="InterPro" id="IPR023753">
    <property type="entry name" value="FAD/NAD-binding_dom"/>
</dbReference>
<dbReference type="InterPro" id="IPR029021">
    <property type="entry name" value="Prot-tyrosine_phosphatase-like"/>
</dbReference>
<dbReference type="AlphaFoldDB" id="A0A4S2H8V4"/>
<dbReference type="SUPFAM" id="SSF51905">
    <property type="entry name" value="FAD/NAD(P)-binding domain"/>
    <property type="match status" value="2"/>
</dbReference>
<sequence length="580" mass="62853">MDLKQISPFFAASPQLSVAEIGMAASQGYKAIINNRPDAEEDGQPSSAEIEAAARAQGLDYRYIPVIGGQIGEADVEAMTAALSDLNGPVLAYCRTGTRSVTLWALSEARHIDADALIRTAAEAGYDISSQRSRLAARLRQPAHAQEDRPRPVEPGARYDVVVIGGGAGGIASAASILKRRPQTRIALIEPRDEHYYQPGWTLVGGGVFRRRETVRAMAGLIPKGVKWIRAAAASFEPDRQAVVLEDGTRLAYSVLVAAPGLKLDWDQVDGLRATLGKNGVTSNYRFDLAPYTWELVRNLRSGTALFTQPPMPIKCAGAPQKAMYLACDAWKRAGALDKIQVEFRNAGGTLFGVGAYVPALMDYVKDYAIDLELNSNLVAIDGPKRTATFKIMSGEREGELVERRFDMIHVCPPQTAPDFVKASPLANEAGWIEVSAETLQHVRYGNVFALGDACSAPNAKTAAAVRAQAPVVAENVISVLDGRTPRRIYNGYGSCPLTVERGKIVLAEFGYGGKLLPTFPSWLVDGTKPSRLAWFLKEKMLPAIYFGAMLKGREWLVTPERLAHTPSGYEAQDALPPRS</sequence>
<dbReference type="RefSeq" id="WP_135945350.1">
    <property type="nucleotide sequence ID" value="NZ_BMEI01000003.1"/>
</dbReference>
<accession>A0A4S2H8V4</accession>